<evidence type="ECO:0000256" key="6">
    <source>
        <dbReference type="ARBA" id="ARBA00022679"/>
    </source>
</evidence>
<dbReference type="FunFam" id="3.30.565.10:FF:000006">
    <property type="entry name" value="Sensor histidine kinase WalK"/>
    <property type="match status" value="1"/>
</dbReference>
<evidence type="ECO:0000256" key="2">
    <source>
        <dbReference type="ARBA" id="ARBA00004651"/>
    </source>
</evidence>
<dbReference type="CDD" id="cd06225">
    <property type="entry name" value="HAMP"/>
    <property type="match status" value="1"/>
</dbReference>
<dbReference type="PANTHER" id="PTHR42878">
    <property type="entry name" value="TWO-COMPONENT HISTIDINE KINASE"/>
    <property type="match status" value="1"/>
</dbReference>
<dbReference type="SMART" id="SM00388">
    <property type="entry name" value="HisKA"/>
    <property type="match status" value="1"/>
</dbReference>
<dbReference type="SUPFAM" id="SSF55785">
    <property type="entry name" value="PYP-like sensor domain (PAS domain)"/>
    <property type="match status" value="1"/>
</dbReference>
<dbReference type="GO" id="GO:0005886">
    <property type="term" value="C:plasma membrane"/>
    <property type="evidence" value="ECO:0007669"/>
    <property type="project" value="UniProtKB-SubCell"/>
</dbReference>
<reference evidence="15" key="1">
    <citation type="journal article" date="2023" name="Int. J. Syst. Evol. Microbiol.">
        <title>Collibacillus ludicampi gen. nov., sp. nov., a new soil bacterium of the family Alicyclobacillaceae.</title>
        <authorList>
            <person name="Jojima T."/>
            <person name="Ioku Y."/>
            <person name="Fukuta Y."/>
            <person name="Shirasaka N."/>
            <person name="Matsumura Y."/>
            <person name="Mori M."/>
        </authorList>
    </citation>
    <scope>NUCLEOTIDE SEQUENCE</scope>
    <source>
        <strain evidence="15">TP075</strain>
    </source>
</reference>
<dbReference type="Pfam" id="PF02518">
    <property type="entry name" value="HATPase_c"/>
    <property type="match status" value="1"/>
</dbReference>
<keyword evidence="12" id="KW-1133">Transmembrane helix</keyword>
<feature type="domain" description="HAMP" evidence="14">
    <location>
        <begin position="185"/>
        <end position="237"/>
    </location>
</feature>
<evidence type="ECO:0000313" key="16">
    <source>
        <dbReference type="Proteomes" id="UP001057291"/>
    </source>
</evidence>
<evidence type="ECO:0000256" key="8">
    <source>
        <dbReference type="ARBA" id="ARBA00022777"/>
    </source>
</evidence>
<dbReference type="InterPro" id="IPR003661">
    <property type="entry name" value="HisK_dim/P_dom"/>
</dbReference>
<dbReference type="Gene3D" id="3.30.565.10">
    <property type="entry name" value="Histidine kinase-like ATPase, C-terminal domain"/>
    <property type="match status" value="1"/>
</dbReference>
<dbReference type="GO" id="GO:0000156">
    <property type="term" value="F:phosphorelay response regulator activity"/>
    <property type="evidence" value="ECO:0007669"/>
    <property type="project" value="TreeGrafter"/>
</dbReference>
<keyword evidence="9" id="KW-0067">ATP-binding</keyword>
<dbReference type="PROSITE" id="PS50109">
    <property type="entry name" value="HIS_KIN"/>
    <property type="match status" value="1"/>
</dbReference>
<dbReference type="InterPro" id="IPR050351">
    <property type="entry name" value="BphY/WalK/GraS-like"/>
</dbReference>
<dbReference type="InterPro" id="IPR004358">
    <property type="entry name" value="Sig_transdc_His_kin-like_C"/>
</dbReference>
<dbReference type="SMART" id="SM00304">
    <property type="entry name" value="HAMP"/>
    <property type="match status" value="1"/>
</dbReference>
<dbReference type="EC" id="2.7.13.3" evidence="3"/>
<evidence type="ECO:0000256" key="9">
    <source>
        <dbReference type="ARBA" id="ARBA00022840"/>
    </source>
</evidence>
<comment type="caution">
    <text evidence="15">The sequence shown here is derived from an EMBL/GenBank/DDBJ whole genome shotgun (WGS) entry which is preliminary data.</text>
</comment>
<dbReference type="EMBL" id="BOQE01000001">
    <property type="protein sequence ID" value="GIM48262.1"/>
    <property type="molecule type" value="Genomic_DNA"/>
</dbReference>
<dbReference type="FunFam" id="1.10.287.130:FF:000001">
    <property type="entry name" value="Two-component sensor histidine kinase"/>
    <property type="match status" value="1"/>
</dbReference>
<protein>
    <recommendedName>
        <fullName evidence="3">histidine kinase</fullName>
        <ecNumber evidence="3">2.7.13.3</ecNumber>
    </recommendedName>
</protein>
<dbReference type="SMART" id="SM00387">
    <property type="entry name" value="HATPase_c"/>
    <property type="match status" value="1"/>
</dbReference>
<dbReference type="InterPro" id="IPR005467">
    <property type="entry name" value="His_kinase_dom"/>
</dbReference>
<dbReference type="SUPFAM" id="SSF47384">
    <property type="entry name" value="Homodimeric domain of signal transducing histidine kinase"/>
    <property type="match status" value="1"/>
</dbReference>
<feature type="domain" description="Histidine kinase" evidence="13">
    <location>
        <begin position="363"/>
        <end position="582"/>
    </location>
</feature>
<comment type="subcellular location">
    <subcellularLocation>
        <location evidence="2">Cell membrane</location>
        <topology evidence="2">Multi-pass membrane protein</topology>
    </subcellularLocation>
</comment>
<dbReference type="Pfam" id="PF08448">
    <property type="entry name" value="PAS_4"/>
    <property type="match status" value="1"/>
</dbReference>
<evidence type="ECO:0000313" key="15">
    <source>
        <dbReference type="EMBL" id="GIM48262.1"/>
    </source>
</evidence>
<name>A0AAV4LK94_9BACL</name>
<dbReference type="PRINTS" id="PR00344">
    <property type="entry name" value="BCTRLSENSOR"/>
</dbReference>
<keyword evidence="6" id="KW-0808">Transferase</keyword>
<evidence type="ECO:0000256" key="7">
    <source>
        <dbReference type="ARBA" id="ARBA00022741"/>
    </source>
</evidence>
<dbReference type="InterPro" id="IPR003594">
    <property type="entry name" value="HATPase_dom"/>
</dbReference>
<feature type="transmembrane region" description="Helical" evidence="12">
    <location>
        <begin position="6"/>
        <end position="29"/>
    </location>
</feature>
<dbReference type="Gene3D" id="3.30.450.20">
    <property type="entry name" value="PAS domain"/>
    <property type="match status" value="1"/>
</dbReference>
<dbReference type="AlphaFoldDB" id="A0AAV4LK94"/>
<evidence type="ECO:0000256" key="3">
    <source>
        <dbReference type="ARBA" id="ARBA00012438"/>
    </source>
</evidence>
<sequence length="590" mass="66159">MIRNSVVAKLWLTIIGLVVIVLTLLSVFLEQLFDSYFYKTHADELVKKADYIHQLILNEPDRDLAMRVANLLAAESNSHILITGPLDVETKDVLKNLPKEEQDQLKNGNPVVERDLNVRTKLRTDTENIWVIFPLTVNDTFHGLLLMNQPITVTQDAIVKIRDLILFAAGLGIVLATGLAFVVSKNLSRPLIQMNRVAERMAEGDFHGKVNVVTQDEVGQLGMTLNALAYKLEDTINHLSKEKEQLAGILTSITSGVVSADLNGHVILANPPAKRWLRSLWIQGTGRADEQRLPQELWELEQLVLQKRQVHEVEQVWKGRSIAITMTPLYEPGEEIVRGVVAVFRDITEEKTLDRLRKDFVANVSHELRTPLAMMQGYSEALIDDFGDDPEQRRELAQIILDETHRMRRLVNDLLDLAQLESGQFQMNTSLVDMRSVLKKVGRKFVALAHDNGVELRVSIAEDGSYQVCADADRLEQVFINLVDNALRYTPRGGTVTLEMMQEGNFIRTTVRDTGTGIPPEDLPFIFERFYKADKARTRSKGGTGLGLSIARNIVLRHQGDIVVKSEIGVGTSFIVLLPIAKDTGENGDT</sequence>
<dbReference type="SUPFAM" id="SSF55874">
    <property type="entry name" value="ATPase domain of HSP90 chaperone/DNA topoisomerase II/histidine kinase"/>
    <property type="match status" value="1"/>
</dbReference>
<dbReference type="GO" id="GO:0007234">
    <property type="term" value="P:osmosensory signaling via phosphorelay pathway"/>
    <property type="evidence" value="ECO:0007669"/>
    <property type="project" value="TreeGrafter"/>
</dbReference>
<dbReference type="GO" id="GO:0000155">
    <property type="term" value="F:phosphorelay sensor kinase activity"/>
    <property type="evidence" value="ECO:0007669"/>
    <property type="project" value="InterPro"/>
</dbReference>
<evidence type="ECO:0000256" key="12">
    <source>
        <dbReference type="SAM" id="Phobius"/>
    </source>
</evidence>
<dbReference type="CDD" id="cd00075">
    <property type="entry name" value="HATPase"/>
    <property type="match status" value="1"/>
</dbReference>
<accession>A0AAV4LK94</accession>
<dbReference type="RefSeq" id="WP_282201155.1">
    <property type="nucleotide sequence ID" value="NZ_BOQE01000001.1"/>
</dbReference>
<evidence type="ECO:0000256" key="11">
    <source>
        <dbReference type="ARBA" id="ARBA00023136"/>
    </source>
</evidence>
<dbReference type="PANTHER" id="PTHR42878:SF3">
    <property type="entry name" value="HISTIDINE PROTEIN KINASE SAES"/>
    <property type="match status" value="1"/>
</dbReference>
<dbReference type="GO" id="GO:0030295">
    <property type="term" value="F:protein kinase activator activity"/>
    <property type="evidence" value="ECO:0007669"/>
    <property type="project" value="TreeGrafter"/>
</dbReference>
<keyword evidence="10" id="KW-0902">Two-component regulatory system</keyword>
<dbReference type="InterPro" id="IPR035965">
    <property type="entry name" value="PAS-like_dom_sf"/>
</dbReference>
<dbReference type="Pfam" id="PF00512">
    <property type="entry name" value="HisKA"/>
    <property type="match status" value="1"/>
</dbReference>
<keyword evidence="12" id="KW-0812">Transmembrane</keyword>
<dbReference type="GO" id="GO:0005524">
    <property type="term" value="F:ATP binding"/>
    <property type="evidence" value="ECO:0007669"/>
    <property type="project" value="UniProtKB-KW"/>
</dbReference>
<dbReference type="CDD" id="cd00082">
    <property type="entry name" value="HisKA"/>
    <property type="match status" value="1"/>
</dbReference>
<evidence type="ECO:0000256" key="4">
    <source>
        <dbReference type="ARBA" id="ARBA00022475"/>
    </source>
</evidence>
<evidence type="ECO:0000259" key="13">
    <source>
        <dbReference type="PROSITE" id="PS50109"/>
    </source>
</evidence>
<dbReference type="PROSITE" id="PS50885">
    <property type="entry name" value="HAMP"/>
    <property type="match status" value="1"/>
</dbReference>
<keyword evidence="4" id="KW-1003">Cell membrane</keyword>
<keyword evidence="11 12" id="KW-0472">Membrane</keyword>
<keyword evidence="8 15" id="KW-0418">Kinase</keyword>
<gene>
    <name evidence="15" type="primary">resE</name>
    <name evidence="15" type="ORF">DNHGIG_38110</name>
</gene>
<dbReference type="InterPro" id="IPR013656">
    <property type="entry name" value="PAS_4"/>
</dbReference>
<proteinExistence type="predicted"/>
<dbReference type="Gene3D" id="6.10.340.10">
    <property type="match status" value="1"/>
</dbReference>
<dbReference type="Pfam" id="PF00672">
    <property type="entry name" value="HAMP"/>
    <property type="match status" value="1"/>
</dbReference>
<evidence type="ECO:0000256" key="10">
    <source>
        <dbReference type="ARBA" id="ARBA00023012"/>
    </source>
</evidence>
<keyword evidence="7" id="KW-0547">Nucleotide-binding</keyword>
<feature type="transmembrane region" description="Helical" evidence="12">
    <location>
        <begin position="164"/>
        <end position="183"/>
    </location>
</feature>
<dbReference type="Proteomes" id="UP001057291">
    <property type="component" value="Unassembled WGS sequence"/>
</dbReference>
<evidence type="ECO:0000256" key="5">
    <source>
        <dbReference type="ARBA" id="ARBA00022553"/>
    </source>
</evidence>
<dbReference type="SUPFAM" id="SSF158472">
    <property type="entry name" value="HAMP domain-like"/>
    <property type="match status" value="1"/>
</dbReference>
<evidence type="ECO:0000256" key="1">
    <source>
        <dbReference type="ARBA" id="ARBA00000085"/>
    </source>
</evidence>
<keyword evidence="16" id="KW-1185">Reference proteome</keyword>
<dbReference type="InterPro" id="IPR003660">
    <property type="entry name" value="HAMP_dom"/>
</dbReference>
<comment type="catalytic activity">
    <reaction evidence="1">
        <text>ATP + protein L-histidine = ADP + protein N-phospho-L-histidine.</text>
        <dbReference type="EC" id="2.7.13.3"/>
    </reaction>
</comment>
<evidence type="ECO:0000259" key="14">
    <source>
        <dbReference type="PROSITE" id="PS50885"/>
    </source>
</evidence>
<dbReference type="InterPro" id="IPR036890">
    <property type="entry name" value="HATPase_C_sf"/>
</dbReference>
<dbReference type="InterPro" id="IPR036097">
    <property type="entry name" value="HisK_dim/P_sf"/>
</dbReference>
<organism evidence="15 16">
    <name type="scientific">Collibacillus ludicampi</name>
    <dbReference type="NCBI Taxonomy" id="2771369"/>
    <lineage>
        <taxon>Bacteria</taxon>
        <taxon>Bacillati</taxon>
        <taxon>Bacillota</taxon>
        <taxon>Bacilli</taxon>
        <taxon>Bacillales</taxon>
        <taxon>Alicyclobacillaceae</taxon>
        <taxon>Collibacillus</taxon>
    </lineage>
</organism>
<dbReference type="Gene3D" id="1.10.287.130">
    <property type="match status" value="1"/>
</dbReference>
<keyword evidence="5" id="KW-0597">Phosphoprotein</keyword>